<evidence type="ECO:0000313" key="1">
    <source>
        <dbReference type="EMBL" id="GAG32664.1"/>
    </source>
</evidence>
<proteinExistence type="predicted"/>
<protein>
    <submittedName>
        <fullName evidence="1">Uncharacterized protein</fullName>
    </submittedName>
</protein>
<reference evidence="1" key="1">
    <citation type="journal article" date="2014" name="Front. Microbiol.">
        <title>High frequency of phylogenetically diverse reductive dehalogenase-homologous genes in deep subseafloor sedimentary metagenomes.</title>
        <authorList>
            <person name="Kawai M."/>
            <person name="Futagami T."/>
            <person name="Toyoda A."/>
            <person name="Takaki Y."/>
            <person name="Nishi S."/>
            <person name="Hori S."/>
            <person name="Arai W."/>
            <person name="Tsubouchi T."/>
            <person name="Morono Y."/>
            <person name="Uchiyama I."/>
            <person name="Ito T."/>
            <person name="Fujiyama A."/>
            <person name="Inagaki F."/>
            <person name="Takami H."/>
        </authorList>
    </citation>
    <scope>NUCLEOTIDE SEQUENCE</scope>
    <source>
        <strain evidence="1">Expedition CK06-06</strain>
    </source>
</reference>
<organism evidence="1">
    <name type="scientific">marine sediment metagenome</name>
    <dbReference type="NCBI Taxonomy" id="412755"/>
    <lineage>
        <taxon>unclassified sequences</taxon>
        <taxon>metagenomes</taxon>
        <taxon>ecological metagenomes</taxon>
    </lineage>
</organism>
<name>X0WNW5_9ZZZZ</name>
<sequence length="71" mass="8020">MELPKKERAAYIADGGKRCPLCKSDCINRGDFELSESTAWCDVSCTACGTRWVNIYHIRLVTIDDLVIRDP</sequence>
<dbReference type="AlphaFoldDB" id="X0WNW5"/>
<dbReference type="EMBL" id="BARS01048080">
    <property type="protein sequence ID" value="GAG32664.1"/>
    <property type="molecule type" value="Genomic_DNA"/>
</dbReference>
<gene>
    <name evidence="1" type="ORF">S01H1_72132</name>
</gene>
<comment type="caution">
    <text evidence="1">The sequence shown here is derived from an EMBL/GenBank/DDBJ whole genome shotgun (WGS) entry which is preliminary data.</text>
</comment>
<accession>X0WNW5</accession>